<accession>A0A4T2A0F0</accession>
<gene>
    <name evidence="6" type="ORF">D8779_13980</name>
</gene>
<evidence type="ECO:0000256" key="4">
    <source>
        <dbReference type="SAM" id="MobiDB-lite"/>
    </source>
</evidence>
<dbReference type="Proteomes" id="UP000307541">
    <property type="component" value="Unassembled WGS sequence"/>
</dbReference>
<reference evidence="6 7" key="1">
    <citation type="submission" date="2018-10" db="EMBL/GenBank/DDBJ databases">
        <title>Pseudomonas leptonychotis sp. nov., isolated from Weddell seals in Antarctica.</title>
        <authorList>
            <person name="Novakova D."/>
            <person name="Svec P."/>
            <person name="Kralova S."/>
            <person name="Kristofova L."/>
            <person name="Zeman M."/>
            <person name="Pantucek R."/>
            <person name="Maslanova I."/>
            <person name="Sedlacek I."/>
        </authorList>
    </citation>
    <scope>NUCLEOTIDE SEQUENCE [LARGE SCALE GENOMIC DNA]</scope>
    <source>
        <strain evidence="6 7">CCM 8849</strain>
    </source>
</reference>
<sequence>MSTPEKSGSKFLLSNTEGKQGHPELALLTGGRFIAVWALEVQGSESGEVWAQLFNSDGSKVGADFFVSSMGALRGDPVVTALAGGGFVVAWGGIDQGMDGNNSAEVRAQLFNSDGGKLNSEFLVNTTTESWQHSPALCALPDGRFVAAWADGSESQDDSSGSAVRAQVFEANGSKSGGEFLVNTVTANSQYAPSVSALADGIFVVTYAADLNAKNLSSEVRAQVFNGGAGKVGEEIVVNTTVNDFGSYSEVAVLADGRFVVAYNNNHEVRAQIFNADGSRSASEFLVNSTTDGWQHNPTVTALADGRFVIAWEDAPLAGSGGFKTIRCQMFSPNGNKDGEDFSVITWPEGFPDSPQLVTLADGRFLVSWSSYKGVQGQIYDPGQVAVTLLGTEHDDVLIGTSLDDTLTGNAGNDHLVGLAGDDRLIGGEGTDSLDGGTGDDFMAGGAGDDLYTVDSTGDVVVEEFNAGIDTVKSSVDFFLGANIENLTLTGNTAVIGGGNERDNIIRGNSADNVLFGGDGNDRLYGGDGNDELHDGSGDDYLNGGLGADRLFGGEGNDRLSGGEGDDYLFDFEGNNNLQGGAGNDGLHAGEGNDRLSGGNGNDHLDGGEGDDRLYGNAGDDELLGQAGNDYLNGGDGNDILNGGEGDDRLEGGAGDDHLMGMAGNDRLSGGEGNDHLFDFEGNNHLQGGAGNDRLHAGEGNDSLDGGTGDDFMVGGAGDDLYTVDSFGDVAVEEFDGGIDTVKSSVDFFLGTNIENLVLTGSTAVMGGGNELDNSIRGNSADNVLFSGDGNDSLEGGAGDDRLFGGEGNDRLSGGNGNDRLDGGEGDDRLYGNAGDDELLGQAGNDYLNGGDGNDMLEGGEGDDTLEGGAGDDHLMGMAGNDRLSGGEGDDHLFDFEGNNNLQGGAGNDRLHAGEGNDSLNGGTGDDFMAGGAGDDLYTVDSTGDVVVEEFNAGIDTVKSSVDFFLGTNIENLILTGSTAVMGGGNELDNNIRGNSADNVLFSGDGNDRLYGGAGNDVLDGGAGNDSLDGGAGSDTYRFGVGSGQDRITNNDSSPDSLDTLLFSDGISMVQLWFRKSGSSLEVSIIGTGDKASISSWYSGSNFHLDQFKTADGRTLLDGQVQNLVDAMASFGVPPGGEGNLTADQRDQLNMVIAANWQ</sequence>
<evidence type="ECO:0000256" key="1">
    <source>
        <dbReference type="ARBA" id="ARBA00004613"/>
    </source>
</evidence>
<keyword evidence="7" id="KW-1185">Reference proteome</keyword>
<dbReference type="Gene3D" id="2.150.10.10">
    <property type="entry name" value="Serralysin-like metalloprotease, C-terminal"/>
    <property type="match status" value="8"/>
</dbReference>
<keyword evidence="2" id="KW-0964">Secreted</keyword>
<feature type="domain" description="Haemolysin-type calcium binding-related" evidence="5">
    <location>
        <begin position="1081"/>
        <end position="1115"/>
    </location>
</feature>
<dbReference type="GO" id="GO:0005509">
    <property type="term" value="F:calcium ion binding"/>
    <property type="evidence" value="ECO:0007669"/>
    <property type="project" value="InterPro"/>
</dbReference>
<dbReference type="InterPro" id="IPR010566">
    <property type="entry name" value="Haemolys_ca-bd"/>
</dbReference>
<dbReference type="InterPro" id="IPR018511">
    <property type="entry name" value="Hemolysin-typ_Ca-bd_CS"/>
</dbReference>
<feature type="compositionally biased region" description="Basic and acidic residues" evidence="4">
    <location>
        <begin position="603"/>
        <end position="614"/>
    </location>
</feature>
<dbReference type="PANTHER" id="PTHR38340:SF1">
    <property type="entry name" value="S-LAYER PROTEIN"/>
    <property type="match status" value="1"/>
</dbReference>
<comment type="caution">
    <text evidence="6">The sequence shown here is derived from an EMBL/GenBank/DDBJ whole genome shotgun (WGS) entry which is preliminary data.</text>
</comment>
<organism evidence="6 7">
    <name type="scientific">Pseudomonas leptonychotis</name>
    <dbReference type="NCBI Taxonomy" id="2448482"/>
    <lineage>
        <taxon>Bacteria</taxon>
        <taxon>Pseudomonadati</taxon>
        <taxon>Pseudomonadota</taxon>
        <taxon>Gammaproteobacteria</taxon>
        <taxon>Pseudomonadales</taxon>
        <taxon>Pseudomonadaceae</taxon>
        <taxon>Pseudomonas</taxon>
    </lineage>
</organism>
<feature type="region of interest" description="Disordered" evidence="4">
    <location>
        <begin position="787"/>
        <end position="925"/>
    </location>
</feature>
<proteinExistence type="predicted"/>
<evidence type="ECO:0000313" key="6">
    <source>
        <dbReference type="EMBL" id="TIH08596.1"/>
    </source>
</evidence>
<dbReference type="InterPro" id="IPR011049">
    <property type="entry name" value="Serralysin-like_metalloprot_C"/>
</dbReference>
<dbReference type="Pfam" id="PF00353">
    <property type="entry name" value="HemolysinCabind"/>
    <property type="match status" value="11"/>
</dbReference>
<evidence type="ECO:0000259" key="5">
    <source>
        <dbReference type="Pfam" id="PF06594"/>
    </source>
</evidence>
<keyword evidence="3" id="KW-0106">Calcium</keyword>
<dbReference type="InterPro" id="IPR001343">
    <property type="entry name" value="Hemolysn_Ca-bd"/>
</dbReference>
<dbReference type="SUPFAM" id="SSF51120">
    <property type="entry name" value="beta-Roll"/>
    <property type="match status" value="7"/>
</dbReference>
<evidence type="ECO:0000313" key="7">
    <source>
        <dbReference type="Proteomes" id="UP000307541"/>
    </source>
</evidence>
<feature type="region of interest" description="Disordered" evidence="4">
    <location>
        <begin position="580"/>
        <end position="665"/>
    </location>
</feature>
<name>A0A4T2A0F0_9PSED</name>
<dbReference type="InterPro" id="IPR050557">
    <property type="entry name" value="RTX_toxin/Mannuronan_C5-epim"/>
</dbReference>
<dbReference type="Gene3D" id="2.120.10.10">
    <property type="match status" value="1"/>
</dbReference>
<evidence type="ECO:0000256" key="2">
    <source>
        <dbReference type="ARBA" id="ARBA00022525"/>
    </source>
</evidence>
<evidence type="ECO:0000256" key="3">
    <source>
        <dbReference type="ARBA" id="ARBA00022837"/>
    </source>
</evidence>
<dbReference type="PRINTS" id="PR00313">
    <property type="entry name" value="CABNDNGRPT"/>
</dbReference>
<feature type="compositionally biased region" description="Basic and acidic residues" evidence="4">
    <location>
        <begin position="646"/>
        <end position="659"/>
    </location>
</feature>
<dbReference type="PROSITE" id="PS00330">
    <property type="entry name" value="HEMOLYSIN_CALCIUM"/>
    <property type="match status" value="15"/>
</dbReference>
<feature type="compositionally biased region" description="Basic and acidic residues" evidence="4">
    <location>
        <begin position="819"/>
        <end position="830"/>
    </location>
</feature>
<feature type="compositionally biased region" description="Basic and acidic residues" evidence="4">
    <location>
        <begin position="799"/>
        <end position="810"/>
    </location>
</feature>
<comment type="subcellular location">
    <subcellularLocation>
        <location evidence="1">Secreted</location>
    </subcellularLocation>
</comment>
<dbReference type="OrthoDB" id="223957at2"/>
<dbReference type="GO" id="GO:0005576">
    <property type="term" value="C:extracellular region"/>
    <property type="evidence" value="ECO:0007669"/>
    <property type="project" value="UniProtKB-SubCell"/>
</dbReference>
<dbReference type="PANTHER" id="PTHR38340">
    <property type="entry name" value="S-LAYER PROTEIN"/>
    <property type="match status" value="1"/>
</dbReference>
<dbReference type="Pfam" id="PF06594">
    <property type="entry name" value="HCBP_related"/>
    <property type="match status" value="1"/>
</dbReference>
<dbReference type="EMBL" id="RFLV01000002">
    <property type="protein sequence ID" value="TIH08596.1"/>
    <property type="molecule type" value="Genomic_DNA"/>
</dbReference>
<dbReference type="RefSeq" id="WP_136665075.1">
    <property type="nucleotide sequence ID" value="NZ_RFLV01000002.1"/>
</dbReference>
<feature type="compositionally biased region" description="Low complexity" evidence="4">
    <location>
        <begin position="628"/>
        <end position="642"/>
    </location>
</feature>
<protein>
    <recommendedName>
        <fullName evidence="5">Haemolysin-type calcium binding-related domain-containing protein</fullName>
    </recommendedName>
</protein>
<dbReference type="AlphaFoldDB" id="A0A4T2A0F0"/>